<name>A0A265UQG5_9FLAO</name>
<dbReference type="OrthoDB" id="789771at2"/>
<organism evidence="2 3">
    <name type="scientific">Winogradskyella aurantia</name>
    <dbReference type="NCBI Taxonomy" id="1915063"/>
    <lineage>
        <taxon>Bacteria</taxon>
        <taxon>Pseudomonadati</taxon>
        <taxon>Bacteroidota</taxon>
        <taxon>Flavobacteriia</taxon>
        <taxon>Flavobacteriales</taxon>
        <taxon>Flavobacteriaceae</taxon>
        <taxon>Winogradskyella</taxon>
    </lineage>
</organism>
<feature type="chain" id="PRO_5012808663" description="Fibronectin type-III domain-containing protein" evidence="1">
    <location>
        <begin position="24"/>
        <end position="235"/>
    </location>
</feature>
<reference evidence="2 3" key="1">
    <citation type="submission" date="2017-05" db="EMBL/GenBank/DDBJ databases">
        <title>The draft genome sequence of Idiomarina salinarum WNB302.</title>
        <authorList>
            <person name="Sun Y."/>
            <person name="Chen B."/>
            <person name="Du Z."/>
        </authorList>
    </citation>
    <scope>NUCLEOTIDE SEQUENCE [LARGE SCALE GENOMIC DNA]</scope>
    <source>
        <strain evidence="2 3">WNB302</strain>
    </source>
</reference>
<comment type="caution">
    <text evidence="2">The sequence shown here is derived from an EMBL/GenBank/DDBJ whole genome shotgun (WGS) entry which is preliminary data.</text>
</comment>
<dbReference type="InterPro" id="IPR013783">
    <property type="entry name" value="Ig-like_fold"/>
</dbReference>
<dbReference type="PROSITE" id="PS51257">
    <property type="entry name" value="PROKAR_LIPOPROTEIN"/>
    <property type="match status" value="1"/>
</dbReference>
<dbReference type="RefSeq" id="WP_133085497.1">
    <property type="nucleotide sequence ID" value="NZ_NGJN01000006.1"/>
</dbReference>
<keyword evidence="1" id="KW-0732">Signal</keyword>
<feature type="signal peptide" evidence="1">
    <location>
        <begin position="1"/>
        <end position="23"/>
    </location>
</feature>
<proteinExistence type="predicted"/>
<protein>
    <recommendedName>
        <fullName evidence="4">Fibronectin type-III domain-containing protein</fullName>
    </recommendedName>
</protein>
<accession>A0A265UQG5</accession>
<dbReference type="Gene3D" id="2.60.40.10">
    <property type="entry name" value="Immunoglobulins"/>
    <property type="match status" value="1"/>
</dbReference>
<dbReference type="SUPFAM" id="SSF49265">
    <property type="entry name" value="Fibronectin type III"/>
    <property type="match status" value="1"/>
</dbReference>
<gene>
    <name evidence="2" type="ORF">CA834_11345</name>
</gene>
<dbReference type="Proteomes" id="UP000216840">
    <property type="component" value="Unassembled WGS sequence"/>
</dbReference>
<evidence type="ECO:0000256" key="1">
    <source>
        <dbReference type="SAM" id="SignalP"/>
    </source>
</evidence>
<evidence type="ECO:0008006" key="4">
    <source>
        <dbReference type="Google" id="ProtNLM"/>
    </source>
</evidence>
<keyword evidence="3" id="KW-1185">Reference proteome</keyword>
<dbReference type="AlphaFoldDB" id="A0A265UQG5"/>
<dbReference type="EMBL" id="NGJN01000006">
    <property type="protein sequence ID" value="OZV67539.1"/>
    <property type="molecule type" value="Genomic_DNA"/>
</dbReference>
<evidence type="ECO:0000313" key="3">
    <source>
        <dbReference type="Proteomes" id="UP000216840"/>
    </source>
</evidence>
<sequence>MKRLTYLLSIFIVLFGCSNPSDGTPENGSGNGGSQDDPNGVLLVFPEESSLCNEGTEPTPTQSTVFFEWEPNDNAQSYTLTVENLATGAISQFDTEDFIFPVTIERAQAFRWSVNYEAQGETKESEVWNFYNAGPGVQTYPPFPAEIIAPTMAQSLPATSSVVLQWNGSDVDEDITGFDLYFGTENPPAIMVTDILVNQSTVSVTAGTIYYWSIVTRDAAGNSSESGVYQFVVLD</sequence>
<evidence type="ECO:0000313" key="2">
    <source>
        <dbReference type="EMBL" id="OZV67539.1"/>
    </source>
</evidence>
<dbReference type="InterPro" id="IPR036116">
    <property type="entry name" value="FN3_sf"/>
</dbReference>